<dbReference type="Proteomes" id="UP001253595">
    <property type="component" value="Unassembled WGS sequence"/>
</dbReference>
<feature type="transmembrane region" description="Helical" evidence="6">
    <location>
        <begin position="26"/>
        <end position="47"/>
    </location>
</feature>
<proteinExistence type="predicted"/>
<evidence type="ECO:0000256" key="2">
    <source>
        <dbReference type="ARBA" id="ARBA00022475"/>
    </source>
</evidence>
<comment type="caution">
    <text evidence="7">The sequence shown here is derived from an EMBL/GenBank/DDBJ whole genome shotgun (WGS) entry which is preliminary data.</text>
</comment>
<gene>
    <name evidence="7" type="ORF">J2X05_002930</name>
</gene>
<evidence type="ECO:0000256" key="4">
    <source>
        <dbReference type="ARBA" id="ARBA00022989"/>
    </source>
</evidence>
<keyword evidence="8" id="KW-1185">Reference proteome</keyword>
<dbReference type="PANTHER" id="PTHR39087">
    <property type="entry name" value="UPF0104 MEMBRANE PROTEIN MJ1595"/>
    <property type="match status" value="1"/>
</dbReference>
<comment type="subcellular location">
    <subcellularLocation>
        <location evidence="1">Cell membrane</location>
        <topology evidence="1">Multi-pass membrane protein</topology>
    </subcellularLocation>
</comment>
<feature type="transmembrane region" description="Helical" evidence="6">
    <location>
        <begin position="101"/>
        <end position="126"/>
    </location>
</feature>
<name>A0ABU1V0E1_9GAMM</name>
<dbReference type="RefSeq" id="WP_310073606.1">
    <property type="nucleotide sequence ID" value="NZ_JAVDVX010000005.1"/>
</dbReference>
<feature type="transmembrane region" description="Helical" evidence="6">
    <location>
        <begin position="292"/>
        <end position="318"/>
    </location>
</feature>
<keyword evidence="4 6" id="KW-1133">Transmembrane helix</keyword>
<keyword evidence="3 6" id="KW-0812">Transmembrane</keyword>
<dbReference type="EMBL" id="JAVDVX010000005">
    <property type="protein sequence ID" value="MDR7090904.1"/>
    <property type="molecule type" value="Genomic_DNA"/>
</dbReference>
<evidence type="ECO:0000313" key="7">
    <source>
        <dbReference type="EMBL" id="MDR7090904.1"/>
    </source>
</evidence>
<evidence type="ECO:0000313" key="8">
    <source>
        <dbReference type="Proteomes" id="UP001253595"/>
    </source>
</evidence>
<dbReference type="InterPro" id="IPR022791">
    <property type="entry name" value="L-PG_synthase/AglD"/>
</dbReference>
<feature type="transmembrane region" description="Helical" evidence="6">
    <location>
        <begin position="59"/>
        <end position="81"/>
    </location>
</feature>
<feature type="transmembrane region" description="Helical" evidence="6">
    <location>
        <begin position="218"/>
        <end position="243"/>
    </location>
</feature>
<evidence type="ECO:0000256" key="5">
    <source>
        <dbReference type="ARBA" id="ARBA00023136"/>
    </source>
</evidence>
<evidence type="ECO:0000256" key="6">
    <source>
        <dbReference type="SAM" id="Phobius"/>
    </source>
</evidence>
<evidence type="ECO:0000256" key="3">
    <source>
        <dbReference type="ARBA" id="ARBA00022692"/>
    </source>
</evidence>
<feature type="transmembrane region" description="Helical" evidence="6">
    <location>
        <begin position="255"/>
        <end position="280"/>
    </location>
</feature>
<organism evidence="7 8">
    <name type="scientific">Cellvibrio fibrivorans</name>
    <dbReference type="NCBI Taxonomy" id="126350"/>
    <lineage>
        <taxon>Bacteria</taxon>
        <taxon>Pseudomonadati</taxon>
        <taxon>Pseudomonadota</taxon>
        <taxon>Gammaproteobacteria</taxon>
        <taxon>Cellvibrionales</taxon>
        <taxon>Cellvibrionaceae</taxon>
        <taxon>Cellvibrio</taxon>
    </lineage>
</organism>
<keyword evidence="5 6" id="KW-0472">Membrane</keyword>
<feature type="transmembrane region" description="Helical" evidence="6">
    <location>
        <begin position="179"/>
        <end position="197"/>
    </location>
</feature>
<dbReference type="PANTHER" id="PTHR39087:SF2">
    <property type="entry name" value="UPF0104 MEMBRANE PROTEIN MJ1595"/>
    <property type="match status" value="1"/>
</dbReference>
<dbReference type="Pfam" id="PF03706">
    <property type="entry name" value="LPG_synthase_TM"/>
    <property type="match status" value="1"/>
</dbReference>
<feature type="transmembrane region" description="Helical" evidence="6">
    <location>
        <begin position="147"/>
        <end position="167"/>
    </location>
</feature>
<sequence length="332" mass="37005">MSHSGSSSAAVDSPAKMRAPNKKWQWAKRILTIAFFILVPVLLLMLIKNIEWEEVEQALRSYSANTLLIGTSIALFSYLVFASYDLVGRKYTGHSLPARQVLPLAFVCYAFTLNLTAWVGGIALRFRLYSRLGLDPGTITKILSMSLITNWLGYIILAGILFSFRWVDLPDKAKIGGTALQLVGFILLAIAAIYFWACRFSKRRSFHFRGHKFTLPKLQLALIQAGLAMTNWLLMGLIIYTFMPDKVTYQTVLGILLISSIAGVVAHIPAGLGVLETIFIAMLHHQLSKGSILAALIGYRVVYFLLPLTIACIVYLVIESRAKRMSQKNQSE</sequence>
<keyword evidence="2" id="KW-1003">Cell membrane</keyword>
<accession>A0ABU1V0E1</accession>
<evidence type="ECO:0000256" key="1">
    <source>
        <dbReference type="ARBA" id="ARBA00004651"/>
    </source>
</evidence>
<reference evidence="7 8" key="1">
    <citation type="submission" date="2023-07" db="EMBL/GenBank/DDBJ databases">
        <title>Sorghum-associated microbial communities from plants grown in Nebraska, USA.</title>
        <authorList>
            <person name="Schachtman D."/>
        </authorList>
    </citation>
    <scope>NUCLEOTIDE SEQUENCE [LARGE SCALE GENOMIC DNA]</scope>
    <source>
        <strain evidence="7 8">BE190</strain>
    </source>
</reference>
<protein>
    <submittedName>
        <fullName evidence="7">Uncharacterized membrane protein YbhN (UPF0104 family)</fullName>
    </submittedName>
</protein>